<evidence type="ECO:0000256" key="4">
    <source>
        <dbReference type="SAM" id="Phobius"/>
    </source>
</evidence>
<dbReference type="Gene3D" id="1.10.287.950">
    <property type="entry name" value="Methyl-accepting chemotaxis protein"/>
    <property type="match status" value="1"/>
</dbReference>
<keyword evidence="4" id="KW-0472">Membrane</keyword>
<dbReference type="Pfam" id="PF14827">
    <property type="entry name" value="dCache_3"/>
    <property type="match status" value="1"/>
</dbReference>
<feature type="domain" description="Methyl-accepting transducer" evidence="5">
    <location>
        <begin position="386"/>
        <end position="643"/>
    </location>
</feature>
<dbReference type="Proteomes" id="UP000005104">
    <property type="component" value="Chromosome"/>
</dbReference>
<accession>H5Y5Q0</accession>
<dbReference type="Gene3D" id="3.30.450.20">
    <property type="entry name" value="PAS domain"/>
    <property type="match status" value="1"/>
</dbReference>
<keyword evidence="8" id="KW-1185">Reference proteome</keyword>
<keyword evidence="4" id="KW-0812">Transmembrane</keyword>
<dbReference type="PANTHER" id="PTHR32089">
    <property type="entry name" value="METHYL-ACCEPTING CHEMOTAXIS PROTEIN MCPB"/>
    <property type="match status" value="1"/>
</dbReference>
<sequence>MSKRSKHSMSIKTRITLVAGMVIIVVVAALSGASLWNAEKLLKTSELQTERLVEQGIKDEFVNRMDRAKSSVLSVTMNPDVAKALAEQDRTTVARLVQPVFDEIKKEGFSQLQFHLSPAISFYRAHSPNKFGDDLSKIRPTVVAANLEHKIVEGLEEGVEGYGFRVVVPVKYQELWVGTVEYGMDFGEDFLESLQKKNPGDYFIYLLDPATSMVKKVKENGGLLAGTSEDNFPVPESTLKALVNGQAQFTVSEDGRFNVSLIPFQDYRGDVKGYIKTAVSREGIEQELSALKRWVLLVGLLVLLLGVAAGYLVSLTLTRPLIQLTKDAEVLATGNLNLDIKTNWYGELETLALAMKKMLENTRETCSSINQVAERVESSSREISAAVSQTSKGTDQVSESVGQVASGSQAIAQRTSEMNVQSEGINQSIQTLARHIENIAASTTDVSGRTVSGETIMKHLADKMRTFADKVGEIQNGSQLLKEQTGKIRGITQIITGISEQTNLLALNAAVEAARAGEAGRGFAVVAEEVRKLAEGSRESASQIAALINEVTSNVESSAQASEEAVLLIKEQSDIGEQALEQFTEISQGTQSVAQMLRVMEDEVQQVVQMGDAITRSVSEISGMCQEDAAAAEEIAASTEEMSAAVGMIRESTQGLVLLTEDLKAQSKRFVI</sequence>
<dbReference type="Pfam" id="PF00015">
    <property type="entry name" value="MCPsignal"/>
    <property type="match status" value="1"/>
</dbReference>
<dbReference type="EMBL" id="CM001441">
    <property type="protein sequence ID" value="EHQ90776.1"/>
    <property type="molecule type" value="Genomic_DNA"/>
</dbReference>
<keyword evidence="1 3" id="KW-0807">Transducer</keyword>
<dbReference type="STRING" id="768710.DesyoDRAFT_3791"/>
<dbReference type="GO" id="GO:0016020">
    <property type="term" value="C:membrane"/>
    <property type="evidence" value="ECO:0007669"/>
    <property type="project" value="InterPro"/>
</dbReference>
<keyword evidence="4" id="KW-1133">Transmembrane helix</keyword>
<dbReference type="PROSITE" id="PS50885">
    <property type="entry name" value="HAMP"/>
    <property type="match status" value="1"/>
</dbReference>
<reference evidence="7 8" key="1">
    <citation type="submission" date="2011-11" db="EMBL/GenBank/DDBJ databases">
        <title>The Noncontiguous Finished genome of Desulfosporosinus youngiae DSM 17734.</title>
        <authorList>
            <consortium name="US DOE Joint Genome Institute (JGI-PGF)"/>
            <person name="Lucas S."/>
            <person name="Han J."/>
            <person name="Lapidus A."/>
            <person name="Cheng J.-F."/>
            <person name="Goodwin L."/>
            <person name="Pitluck S."/>
            <person name="Peters L."/>
            <person name="Ovchinnikova G."/>
            <person name="Lu M."/>
            <person name="Land M.L."/>
            <person name="Hauser L."/>
            <person name="Pester M."/>
            <person name="Spring S."/>
            <person name="Ollivier B."/>
            <person name="Rattei T."/>
            <person name="Klenk H.-P."/>
            <person name="Wagner M."/>
            <person name="Loy A."/>
            <person name="Woyke T.J."/>
        </authorList>
    </citation>
    <scope>NUCLEOTIDE SEQUENCE [LARGE SCALE GENOMIC DNA]</scope>
    <source>
        <strain evidence="7 8">DSM 17734</strain>
    </source>
</reference>
<dbReference type="SUPFAM" id="SSF58104">
    <property type="entry name" value="Methyl-accepting chemotaxis protein (MCP) signaling domain"/>
    <property type="match status" value="1"/>
</dbReference>
<evidence type="ECO:0000313" key="8">
    <source>
        <dbReference type="Proteomes" id="UP000005104"/>
    </source>
</evidence>
<evidence type="ECO:0000259" key="5">
    <source>
        <dbReference type="PROSITE" id="PS50111"/>
    </source>
</evidence>
<feature type="domain" description="HAMP" evidence="6">
    <location>
        <begin position="315"/>
        <end position="367"/>
    </location>
</feature>
<dbReference type="InterPro" id="IPR004089">
    <property type="entry name" value="MCPsignal_dom"/>
</dbReference>
<dbReference type="CDD" id="cd06225">
    <property type="entry name" value="HAMP"/>
    <property type="match status" value="1"/>
</dbReference>
<evidence type="ECO:0000256" key="2">
    <source>
        <dbReference type="ARBA" id="ARBA00029447"/>
    </source>
</evidence>
<dbReference type="SUPFAM" id="SSF103190">
    <property type="entry name" value="Sensory domain-like"/>
    <property type="match status" value="1"/>
</dbReference>
<evidence type="ECO:0000256" key="1">
    <source>
        <dbReference type="ARBA" id="ARBA00023224"/>
    </source>
</evidence>
<dbReference type="OrthoDB" id="9804712at2"/>
<organism evidence="7 8">
    <name type="scientific">Desulfosporosinus youngiae DSM 17734</name>
    <dbReference type="NCBI Taxonomy" id="768710"/>
    <lineage>
        <taxon>Bacteria</taxon>
        <taxon>Bacillati</taxon>
        <taxon>Bacillota</taxon>
        <taxon>Clostridia</taxon>
        <taxon>Eubacteriales</taxon>
        <taxon>Desulfitobacteriaceae</taxon>
        <taxon>Desulfosporosinus</taxon>
    </lineage>
</organism>
<evidence type="ECO:0000259" key="6">
    <source>
        <dbReference type="PROSITE" id="PS50885"/>
    </source>
</evidence>
<protein>
    <submittedName>
        <fullName evidence="7">Methyl-accepting chemotaxis protein</fullName>
    </submittedName>
</protein>
<dbReference type="eggNOG" id="COG0840">
    <property type="taxonomic scope" value="Bacteria"/>
</dbReference>
<dbReference type="PROSITE" id="PS50111">
    <property type="entry name" value="CHEMOTAXIS_TRANSDUC_2"/>
    <property type="match status" value="1"/>
</dbReference>
<dbReference type="RefSeq" id="WP_007785350.1">
    <property type="nucleotide sequence ID" value="NZ_CM001441.1"/>
</dbReference>
<gene>
    <name evidence="7" type="ORF">DesyoDRAFT_3791</name>
</gene>
<evidence type="ECO:0000313" key="7">
    <source>
        <dbReference type="EMBL" id="EHQ90776.1"/>
    </source>
</evidence>
<evidence type="ECO:0000256" key="3">
    <source>
        <dbReference type="PROSITE-ProRule" id="PRU00284"/>
    </source>
</evidence>
<comment type="similarity">
    <text evidence="2">Belongs to the methyl-accepting chemotaxis (MCP) protein family.</text>
</comment>
<dbReference type="GO" id="GO:0007165">
    <property type="term" value="P:signal transduction"/>
    <property type="evidence" value="ECO:0007669"/>
    <property type="project" value="UniProtKB-KW"/>
</dbReference>
<dbReference type="InterPro" id="IPR003660">
    <property type="entry name" value="HAMP_dom"/>
</dbReference>
<dbReference type="HOGENOM" id="CLU_000445_107_19_9"/>
<dbReference type="AlphaFoldDB" id="H5Y5Q0"/>
<name>H5Y5Q0_9FIRM</name>
<dbReference type="Gene3D" id="6.10.340.10">
    <property type="match status" value="1"/>
</dbReference>
<dbReference type="CDD" id="cd11386">
    <property type="entry name" value="MCP_signal"/>
    <property type="match status" value="1"/>
</dbReference>
<dbReference type="InterPro" id="IPR029151">
    <property type="entry name" value="Sensor-like_sf"/>
</dbReference>
<feature type="transmembrane region" description="Helical" evidence="4">
    <location>
        <begin position="294"/>
        <end position="317"/>
    </location>
</feature>
<dbReference type="InterPro" id="IPR029150">
    <property type="entry name" value="dCache_3"/>
</dbReference>
<dbReference type="PANTHER" id="PTHR32089:SF112">
    <property type="entry name" value="LYSOZYME-LIKE PROTEIN-RELATED"/>
    <property type="match status" value="1"/>
</dbReference>
<proteinExistence type="inferred from homology"/>
<dbReference type="SMART" id="SM00283">
    <property type="entry name" value="MA"/>
    <property type="match status" value="1"/>
</dbReference>